<dbReference type="STRING" id="1325564.NSJP_3018"/>
<dbReference type="EMBL" id="LT828648">
    <property type="protein sequence ID" value="SLM49185.1"/>
    <property type="molecule type" value="Genomic_DNA"/>
</dbReference>
<reference evidence="2 3" key="1">
    <citation type="submission" date="2017-03" db="EMBL/GenBank/DDBJ databases">
        <authorList>
            <person name="Afonso C.L."/>
            <person name="Miller P.J."/>
            <person name="Scott M.A."/>
            <person name="Spackman E."/>
            <person name="Goraichik I."/>
            <person name="Dimitrov K.M."/>
            <person name="Suarez D.L."/>
            <person name="Swayne D.E."/>
        </authorList>
    </citation>
    <scope>NUCLEOTIDE SEQUENCE [LARGE SCALE GENOMIC DNA]</scope>
    <source>
        <strain evidence="2">Genome sequencing of Nitrospira japonica strain NJ11</strain>
    </source>
</reference>
<gene>
    <name evidence="2" type="ORF">NSJP_3018</name>
</gene>
<evidence type="ECO:0000256" key="1">
    <source>
        <dbReference type="SAM" id="MobiDB-lite"/>
    </source>
</evidence>
<evidence type="ECO:0000313" key="2">
    <source>
        <dbReference type="EMBL" id="SLM49185.1"/>
    </source>
</evidence>
<dbReference type="KEGG" id="nja:NSJP_3018"/>
<proteinExistence type="predicted"/>
<sequence length="323" mass="35836">MTKSVPYRDAICALTLTWAIVFWLPLCAFAEEPASPDTAPTISEESPPPAEGADIQERGLLPGLVKPGGTLQLADPKFSAPTPSLTAIRNAMRVTSKSISVNLRIPPNLPVTVPIEVEVFYSSPFRSQILKRTYSSTSGLTLSYRDVEGNGEPRAMKLVITVRELVPNGQVTGINKEFTITPLYDVFVTDLRFYMVDRCDTVGKSDITFKWRSPDRQIHEQKFKLGRGEARGITQFSWTRKEISTRANLMEPSVYFDERDPLGDYTPPIEQSGKALLPGPTTKYHFFLKEETGGPPGRPSPGGGCEAEITYTIIRALMPFDQF</sequence>
<accession>A0A1W1I873</accession>
<dbReference type="Proteomes" id="UP000192042">
    <property type="component" value="Chromosome I"/>
</dbReference>
<dbReference type="AlphaFoldDB" id="A0A1W1I873"/>
<protein>
    <submittedName>
        <fullName evidence="2">Uncharacterized protein</fullName>
    </submittedName>
</protein>
<organism evidence="2 3">
    <name type="scientific">Nitrospira japonica</name>
    <dbReference type="NCBI Taxonomy" id="1325564"/>
    <lineage>
        <taxon>Bacteria</taxon>
        <taxon>Pseudomonadati</taxon>
        <taxon>Nitrospirota</taxon>
        <taxon>Nitrospiria</taxon>
        <taxon>Nitrospirales</taxon>
        <taxon>Nitrospiraceae</taxon>
        <taxon>Nitrospira</taxon>
    </lineage>
</organism>
<name>A0A1W1I873_9BACT</name>
<dbReference type="RefSeq" id="WP_080887459.1">
    <property type="nucleotide sequence ID" value="NZ_LT828648.1"/>
</dbReference>
<feature type="region of interest" description="Disordered" evidence="1">
    <location>
        <begin position="35"/>
        <end position="55"/>
    </location>
</feature>
<evidence type="ECO:0000313" key="3">
    <source>
        <dbReference type="Proteomes" id="UP000192042"/>
    </source>
</evidence>
<keyword evidence="3" id="KW-1185">Reference proteome</keyword>